<name>A0A1Q9E731_SYMMI</name>
<dbReference type="Proteomes" id="UP000186817">
    <property type="component" value="Unassembled WGS sequence"/>
</dbReference>
<reference evidence="1 2" key="1">
    <citation type="submission" date="2016-02" db="EMBL/GenBank/DDBJ databases">
        <title>Genome analysis of coral dinoflagellate symbionts highlights evolutionary adaptations to a symbiotic lifestyle.</title>
        <authorList>
            <person name="Aranda M."/>
            <person name="Li Y."/>
            <person name="Liew Y.J."/>
            <person name="Baumgarten S."/>
            <person name="Simakov O."/>
            <person name="Wilson M."/>
            <person name="Piel J."/>
            <person name="Ashoor H."/>
            <person name="Bougouffa S."/>
            <person name="Bajic V.B."/>
            <person name="Ryu T."/>
            <person name="Ravasi T."/>
            <person name="Bayer T."/>
            <person name="Micklem G."/>
            <person name="Kim H."/>
            <person name="Bhak J."/>
            <person name="Lajeunesse T.C."/>
            <person name="Voolstra C.R."/>
        </authorList>
    </citation>
    <scope>NUCLEOTIDE SEQUENCE [LARGE SCALE GENOMIC DNA]</scope>
    <source>
        <strain evidence="1 2">CCMP2467</strain>
    </source>
</reference>
<organism evidence="1 2">
    <name type="scientific">Symbiodinium microadriaticum</name>
    <name type="common">Dinoflagellate</name>
    <name type="synonym">Zooxanthella microadriatica</name>
    <dbReference type="NCBI Taxonomy" id="2951"/>
    <lineage>
        <taxon>Eukaryota</taxon>
        <taxon>Sar</taxon>
        <taxon>Alveolata</taxon>
        <taxon>Dinophyceae</taxon>
        <taxon>Suessiales</taxon>
        <taxon>Symbiodiniaceae</taxon>
        <taxon>Symbiodinium</taxon>
    </lineage>
</organism>
<evidence type="ECO:0000313" key="2">
    <source>
        <dbReference type="Proteomes" id="UP000186817"/>
    </source>
</evidence>
<gene>
    <name evidence="1" type="ORF">AK812_SmicGene13841</name>
</gene>
<sequence length="258" mass="28707">MVCSCWSTIAHQAAEAARSKQCKQAERQAMIDEQLVAAEAKAMQDRSSRKDHFNALYEMTSSDSSFQIATKRGKGAGANRNPRDIDVATKDALSELDVRAAIVCMPPGRQGPEGWSTDELKQLPKVVSRDVPVKKFGLTSHGELKTRLSWRDYDSHKGYFEHGRSWLIGSNESNASPTSWLVVRTLLIFMGCRLVFQADAAKRQYMAMLAEPDTHIDVEATLSFKRNLPPNEQDKACWNPCFPDLVDGNSANKADVKS</sequence>
<dbReference type="AlphaFoldDB" id="A0A1Q9E731"/>
<comment type="caution">
    <text evidence="1">The sequence shown here is derived from an EMBL/GenBank/DDBJ whole genome shotgun (WGS) entry which is preliminary data.</text>
</comment>
<evidence type="ECO:0000313" key="1">
    <source>
        <dbReference type="EMBL" id="OLQ03234.1"/>
    </source>
</evidence>
<protein>
    <submittedName>
        <fullName evidence="1">Uncharacterized protein</fullName>
    </submittedName>
</protein>
<keyword evidence="2" id="KW-1185">Reference proteome</keyword>
<accession>A0A1Q9E731</accession>
<dbReference type="EMBL" id="LSRX01000242">
    <property type="protein sequence ID" value="OLQ03234.1"/>
    <property type="molecule type" value="Genomic_DNA"/>
</dbReference>
<dbReference type="OrthoDB" id="407338at2759"/>
<proteinExistence type="predicted"/>